<dbReference type="InterPro" id="IPR008910">
    <property type="entry name" value="MSC_TM_helix"/>
</dbReference>
<comment type="subcellular location">
    <subcellularLocation>
        <location evidence="1">Cell membrane</location>
        <topology evidence="1">Multi-pass membrane protein</topology>
    </subcellularLocation>
</comment>
<evidence type="ECO:0000259" key="10">
    <source>
        <dbReference type="Pfam" id="PF21088"/>
    </source>
</evidence>
<dbReference type="InParanoid" id="A0A317ZLN4"/>
<keyword evidence="3" id="KW-1003">Cell membrane</keyword>
<gene>
    <name evidence="11" type="ORF">DDZ13_07090</name>
</gene>
<evidence type="ECO:0000256" key="3">
    <source>
        <dbReference type="ARBA" id="ARBA00022475"/>
    </source>
</evidence>
<dbReference type="SUPFAM" id="SSF82689">
    <property type="entry name" value="Mechanosensitive channel protein MscS (YggB), C-terminal domain"/>
    <property type="match status" value="1"/>
</dbReference>
<dbReference type="GO" id="GO:0008381">
    <property type="term" value="F:mechanosensitive monoatomic ion channel activity"/>
    <property type="evidence" value="ECO:0007669"/>
    <property type="project" value="InterPro"/>
</dbReference>
<evidence type="ECO:0000256" key="6">
    <source>
        <dbReference type="ARBA" id="ARBA00023136"/>
    </source>
</evidence>
<protein>
    <submittedName>
        <fullName evidence="11">Mechanosensitive ion channel protein</fullName>
    </submittedName>
</protein>
<organism evidence="11 12">
    <name type="scientific">Coraliomargarita sinensis</name>
    <dbReference type="NCBI Taxonomy" id="2174842"/>
    <lineage>
        <taxon>Bacteria</taxon>
        <taxon>Pseudomonadati</taxon>
        <taxon>Verrucomicrobiota</taxon>
        <taxon>Opitutia</taxon>
        <taxon>Puniceicoccales</taxon>
        <taxon>Coraliomargaritaceae</taxon>
        <taxon>Coraliomargarita</taxon>
    </lineage>
</organism>
<dbReference type="InterPro" id="IPR049142">
    <property type="entry name" value="MS_channel_1st"/>
</dbReference>
<feature type="domain" description="Mechanosensitive ion channel MscS" evidence="8">
    <location>
        <begin position="107"/>
        <end position="172"/>
    </location>
</feature>
<evidence type="ECO:0000259" key="9">
    <source>
        <dbReference type="Pfam" id="PF21082"/>
    </source>
</evidence>
<name>A0A317ZLN4_9BACT</name>
<dbReference type="EMBL" id="QHJQ01000004">
    <property type="protein sequence ID" value="PXA04291.1"/>
    <property type="molecule type" value="Genomic_DNA"/>
</dbReference>
<keyword evidence="4 7" id="KW-0812">Transmembrane</keyword>
<reference evidence="11 12" key="1">
    <citation type="submission" date="2018-05" db="EMBL/GenBank/DDBJ databases">
        <title>Coraliomargarita sinensis sp. nov., isolated from a marine solar saltern.</title>
        <authorList>
            <person name="Zhou L.Y."/>
        </authorList>
    </citation>
    <scope>NUCLEOTIDE SEQUENCE [LARGE SCALE GENOMIC DNA]</scope>
    <source>
        <strain evidence="11 12">WN38</strain>
    </source>
</reference>
<dbReference type="InterPro" id="IPR049278">
    <property type="entry name" value="MS_channel_C"/>
</dbReference>
<dbReference type="InterPro" id="IPR006685">
    <property type="entry name" value="MscS_channel_2nd"/>
</dbReference>
<evidence type="ECO:0000256" key="7">
    <source>
        <dbReference type="SAM" id="Phobius"/>
    </source>
</evidence>
<dbReference type="SUPFAM" id="SSF50182">
    <property type="entry name" value="Sm-like ribonucleoproteins"/>
    <property type="match status" value="1"/>
</dbReference>
<dbReference type="AlphaFoldDB" id="A0A317ZLN4"/>
<sequence>MIQKITMEDIDKIVDAIASYGMKVLFAIIILVAGLWVARKLRGLFKSALEKKEIDATLVGFFSSLLYGALVIFVVIAAIDKLGVQTTSFVAVLGAAGLAVGLALQGSLSNFASGVLLIIFKPFVAGNFVKIGGELGTVVQVGILQTELKSPDNIKIIMPNSQVMSGAITNFSAHDTRRADMVIGVSYSDDLSKVMDVLQDMISKDERVLEEPAPFIGVSELADSSINFVVRPWVKSSDNWQFKCDFQKAVKERFDAEGISIPFPQRDLHVFQENAS</sequence>
<dbReference type="Pfam" id="PF21082">
    <property type="entry name" value="MS_channel_3rd"/>
    <property type="match status" value="1"/>
</dbReference>
<feature type="domain" description="Mechanosensitive ion channel transmembrane helices 2/3" evidence="10">
    <location>
        <begin position="70"/>
        <end position="105"/>
    </location>
</feature>
<dbReference type="InterPro" id="IPR011014">
    <property type="entry name" value="MscS_channel_TM-2"/>
</dbReference>
<dbReference type="GO" id="GO:0005886">
    <property type="term" value="C:plasma membrane"/>
    <property type="evidence" value="ECO:0007669"/>
    <property type="project" value="UniProtKB-SubCell"/>
</dbReference>
<dbReference type="PANTHER" id="PTHR30221">
    <property type="entry name" value="SMALL-CONDUCTANCE MECHANOSENSITIVE CHANNEL"/>
    <property type="match status" value="1"/>
</dbReference>
<feature type="transmembrane region" description="Helical" evidence="7">
    <location>
        <begin position="58"/>
        <end position="79"/>
    </location>
</feature>
<evidence type="ECO:0000256" key="2">
    <source>
        <dbReference type="ARBA" id="ARBA00008017"/>
    </source>
</evidence>
<dbReference type="Pfam" id="PF05552">
    <property type="entry name" value="MS_channel_1st_1"/>
    <property type="match status" value="1"/>
</dbReference>
<evidence type="ECO:0000313" key="12">
    <source>
        <dbReference type="Proteomes" id="UP000247099"/>
    </source>
</evidence>
<accession>A0A317ZLN4</accession>
<evidence type="ECO:0000256" key="4">
    <source>
        <dbReference type="ARBA" id="ARBA00022692"/>
    </source>
</evidence>
<dbReference type="FunCoup" id="A0A317ZLN4">
    <property type="interactions" value="175"/>
</dbReference>
<dbReference type="Pfam" id="PF21088">
    <property type="entry name" value="MS_channel_1st"/>
    <property type="match status" value="1"/>
</dbReference>
<keyword evidence="5 7" id="KW-1133">Transmembrane helix</keyword>
<evidence type="ECO:0000313" key="11">
    <source>
        <dbReference type="EMBL" id="PXA04291.1"/>
    </source>
</evidence>
<evidence type="ECO:0000256" key="1">
    <source>
        <dbReference type="ARBA" id="ARBA00004651"/>
    </source>
</evidence>
<dbReference type="InterPro" id="IPR011066">
    <property type="entry name" value="MscS_channel_C_sf"/>
</dbReference>
<dbReference type="InterPro" id="IPR023408">
    <property type="entry name" value="MscS_beta-dom_sf"/>
</dbReference>
<dbReference type="Pfam" id="PF00924">
    <property type="entry name" value="MS_channel_2nd"/>
    <property type="match status" value="1"/>
</dbReference>
<keyword evidence="12" id="KW-1185">Reference proteome</keyword>
<dbReference type="Proteomes" id="UP000247099">
    <property type="component" value="Unassembled WGS sequence"/>
</dbReference>
<evidence type="ECO:0000256" key="5">
    <source>
        <dbReference type="ARBA" id="ARBA00022989"/>
    </source>
</evidence>
<evidence type="ECO:0000259" key="8">
    <source>
        <dbReference type="Pfam" id="PF00924"/>
    </source>
</evidence>
<comment type="similarity">
    <text evidence="2">Belongs to the MscS (TC 1.A.23) family.</text>
</comment>
<dbReference type="OrthoDB" id="9809206at2"/>
<dbReference type="Gene3D" id="1.10.287.1260">
    <property type="match status" value="1"/>
</dbReference>
<proteinExistence type="inferred from homology"/>
<dbReference type="InterPro" id="IPR010920">
    <property type="entry name" value="LSM_dom_sf"/>
</dbReference>
<dbReference type="InterPro" id="IPR045275">
    <property type="entry name" value="MscS_archaea/bacteria_type"/>
</dbReference>
<dbReference type="PANTHER" id="PTHR30221:SF1">
    <property type="entry name" value="SMALL-CONDUCTANCE MECHANOSENSITIVE CHANNEL"/>
    <property type="match status" value="1"/>
</dbReference>
<dbReference type="Gene3D" id="2.30.30.60">
    <property type="match status" value="1"/>
</dbReference>
<dbReference type="SUPFAM" id="SSF82861">
    <property type="entry name" value="Mechanosensitive channel protein MscS (YggB), transmembrane region"/>
    <property type="match status" value="1"/>
</dbReference>
<keyword evidence="6 7" id="KW-0472">Membrane</keyword>
<comment type="caution">
    <text evidence="11">The sequence shown here is derived from an EMBL/GenBank/DDBJ whole genome shotgun (WGS) entry which is preliminary data.</text>
</comment>
<feature type="transmembrane region" description="Helical" evidence="7">
    <location>
        <begin position="91"/>
        <end position="120"/>
    </location>
</feature>
<feature type="transmembrane region" description="Helical" evidence="7">
    <location>
        <begin position="20"/>
        <end position="38"/>
    </location>
</feature>
<feature type="domain" description="Mechanosensitive ion channel MscS C-terminal" evidence="9">
    <location>
        <begin position="180"/>
        <end position="261"/>
    </location>
</feature>
<dbReference type="Gene3D" id="3.30.70.100">
    <property type="match status" value="1"/>
</dbReference>